<organism evidence="1 2">
    <name type="scientific">Brevundimonas alba</name>
    <dbReference type="NCBI Taxonomy" id="74314"/>
    <lineage>
        <taxon>Bacteria</taxon>
        <taxon>Pseudomonadati</taxon>
        <taxon>Pseudomonadota</taxon>
        <taxon>Alphaproteobacteria</taxon>
        <taxon>Caulobacterales</taxon>
        <taxon>Caulobacteraceae</taxon>
        <taxon>Brevundimonas</taxon>
    </lineage>
</organism>
<dbReference type="RefSeq" id="WP_168045208.1">
    <property type="nucleotide sequence ID" value="NZ_JAATJM010000001.1"/>
</dbReference>
<reference evidence="1 2" key="1">
    <citation type="submission" date="2020-03" db="EMBL/GenBank/DDBJ databases">
        <title>Genomic Encyclopedia of Type Strains, Phase IV (KMG-IV): sequencing the most valuable type-strain genomes for metagenomic binning, comparative biology and taxonomic classification.</title>
        <authorList>
            <person name="Goeker M."/>
        </authorList>
    </citation>
    <scope>NUCLEOTIDE SEQUENCE [LARGE SCALE GENOMIC DNA]</scope>
    <source>
        <strain evidence="1 2">DSM 4736</strain>
    </source>
</reference>
<dbReference type="SUPFAM" id="SSF117074">
    <property type="entry name" value="Hypothetical protein PA1324"/>
    <property type="match status" value="1"/>
</dbReference>
<gene>
    <name evidence="1" type="ORF">GGQ87_000574</name>
</gene>
<dbReference type="Proteomes" id="UP000587415">
    <property type="component" value="Unassembled WGS sequence"/>
</dbReference>
<name>A0A7X5YI09_9CAUL</name>
<accession>A0A7X5YI09</accession>
<keyword evidence="2" id="KW-1185">Reference proteome</keyword>
<dbReference type="AlphaFoldDB" id="A0A7X5YI09"/>
<evidence type="ECO:0000313" key="2">
    <source>
        <dbReference type="Proteomes" id="UP000587415"/>
    </source>
</evidence>
<comment type="caution">
    <text evidence="1">The sequence shown here is derived from an EMBL/GenBank/DDBJ whole genome shotgun (WGS) entry which is preliminary data.</text>
</comment>
<evidence type="ECO:0000313" key="1">
    <source>
        <dbReference type="EMBL" id="NJC40316.1"/>
    </source>
</evidence>
<dbReference type="EMBL" id="JAATJM010000001">
    <property type="protein sequence ID" value="NJC40316.1"/>
    <property type="molecule type" value="Genomic_DNA"/>
</dbReference>
<protein>
    <submittedName>
        <fullName evidence="1">Uncharacterized protein</fullName>
    </submittedName>
</protein>
<proteinExistence type="predicted"/>
<sequence length="177" mass="18713">MAGQTTPRTFLTPLIAIAVIGAALAGCETVPMGGGFAPGPASGDFRADDFDWSTRSGSASIDGRIDYRRGVQTFDCTGSVGLTPDTPYTRNRIRTLYGSTDRAAVPEAIVRARTVADPSADYRGYVRSGTCENGRFSFSGLPDGGWFIIAPVSAGGDDRVVLMRHVDTRSGRISVTL</sequence>